<keyword evidence="1" id="KW-0472">Membrane</keyword>
<evidence type="ECO:0000313" key="3">
    <source>
        <dbReference type="Proteomes" id="UP001501508"/>
    </source>
</evidence>
<keyword evidence="1" id="KW-1133">Transmembrane helix</keyword>
<dbReference type="Proteomes" id="UP001501508">
    <property type="component" value="Unassembled WGS sequence"/>
</dbReference>
<comment type="caution">
    <text evidence="2">The sequence shown here is derived from an EMBL/GenBank/DDBJ whole genome shotgun (WGS) entry which is preliminary data.</text>
</comment>
<name>A0ABP8LUR5_9BACT</name>
<evidence type="ECO:0000313" key="2">
    <source>
        <dbReference type="EMBL" id="GAA4436426.1"/>
    </source>
</evidence>
<evidence type="ECO:0008006" key="4">
    <source>
        <dbReference type="Google" id="ProtNLM"/>
    </source>
</evidence>
<feature type="transmembrane region" description="Helical" evidence="1">
    <location>
        <begin position="48"/>
        <end position="67"/>
    </location>
</feature>
<keyword evidence="3" id="KW-1185">Reference proteome</keyword>
<dbReference type="EMBL" id="BAABEY010000015">
    <property type="protein sequence ID" value="GAA4436426.1"/>
    <property type="molecule type" value="Genomic_DNA"/>
</dbReference>
<evidence type="ECO:0000256" key="1">
    <source>
        <dbReference type="SAM" id="Phobius"/>
    </source>
</evidence>
<gene>
    <name evidence="2" type="ORF">GCM10023091_14310</name>
</gene>
<keyword evidence="1" id="KW-0812">Transmembrane</keyword>
<organism evidence="2 3">
    <name type="scientific">Ravibacter arvi</name>
    <dbReference type="NCBI Taxonomy" id="2051041"/>
    <lineage>
        <taxon>Bacteria</taxon>
        <taxon>Pseudomonadati</taxon>
        <taxon>Bacteroidota</taxon>
        <taxon>Cytophagia</taxon>
        <taxon>Cytophagales</taxon>
        <taxon>Spirosomataceae</taxon>
        <taxon>Ravibacter</taxon>
    </lineage>
</organism>
<sequence length="127" mass="14865">MEERYDSLEELFRKSLKNYSGHGVRPWNEEKKILDAWKKRTLSRRQDYWLYLLSGILLIAVLLYVVLHQKVNRATTYANDMKISGKGVQANRIERTETIASEPVPMGANKIANMQKAKKRNLKKRSE</sequence>
<proteinExistence type="predicted"/>
<dbReference type="RefSeq" id="WP_345027620.1">
    <property type="nucleotide sequence ID" value="NZ_BAABEY010000015.1"/>
</dbReference>
<accession>A0ABP8LUR5</accession>
<protein>
    <recommendedName>
        <fullName evidence="4">Nitrogen regulatory IIA protein</fullName>
    </recommendedName>
</protein>
<reference evidence="3" key="1">
    <citation type="journal article" date="2019" name="Int. J. Syst. Evol. Microbiol.">
        <title>The Global Catalogue of Microorganisms (GCM) 10K type strain sequencing project: providing services to taxonomists for standard genome sequencing and annotation.</title>
        <authorList>
            <consortium name="The Broad Institute Genomics Platform"/>
            <consortium name="The Broad Institute Genome Sequencing Center for Infectious Disease"/>
            <person name="Wu L."/>
            <person name="Ma J."/>
        </authorList>
    </citation>
    <scope>NUCLEOTIDE SEQUENCE [LARGE SCALE GENOMIC DNA]</scope>
    <source>
        <strain evidence="3">JCM 31920</strain>
    </source>
</reference>